<dbReference type="OrthoDB" id="129055at2759"/>
<dbReference type="InterPro" id="IPR001229">
    <property type="entry name" value="Jacalin-like_lectin_dom"/>
</dbReference>
<dbReference type="AlphaFoldDB" id="A0A2P4Y9U3"/>
<evidence type="ECO:0000313" key="4">
    <source>
        <dbReference type="Proteomes" id="UP000237271"/>
    </source>
</evidence>
<dbReference type="Pfam" id="PF01419">
    <property type="entry name" value="Jacalin"/>
    <property type="match status" value="2"/>
</dbReference>
<keyword evidence="4" id="KW-1185">Reference proteome</keyword>
<evidence type="ECO:0000259" key="2">
    <source>
        <dbReference type="PROSITE" id="PS51752"/>
    </source>
</evidence>
<feature type="region of interest" description="Disordered" evidence="1">
    <location>
        <begin position="1"/>
        <end position="20"/>
    </location>
</feature>
<dbReference type="EMBL" id="NCKW01004812">
    <property type="protein sequence ID" value="POM74572.1"/>
    <property type="molecule type" value="Genomic_DNA"/>
</dbReference>
<dbReference type="Proteomes" id="UP000237271">
    <property type="component" value="Unassembled WGS sequence"/>
</dbReference>
<proteinExistence type="predicted"/>
<sequence>MTDNKNTVEAPGGFQLGGFHGRQGGELDMLGVIWTEIPEPTPGTVVPDVIQAPDGIQSAQTAHVVRKATQLTATFSHGGTGGAQNTLTLDAGEFTTSMEAHWGEKDGWTRIFYLNFRTSTGRSVSGGTMTENKGTATAPEGYQLGGFFGRKGGEIDMLGVVWSSIDKIEEVPATIVPADENVVLSEVFGGPHGIAFSDINSIRYSQTVSSLTLRIGARSHGLSLGISAPQEATFSHGGSKGVAKTLVLAPGEYITSMEAHWGKKDGRTRIFLLSFGT</sequence>
<dbReference type="SUPFAM" id="SSF51101">
    <property type="entry name" value="Mannose-binding lectins"/>
    <property type="match status" value="2"/>
</dbReference>
<feature type="domain" description="Jacalin-type lectin" evidence="2">
    <location>
        <begin position="1"/>
        <end position="36"/>
    </location>
</feature>
<evidence type="ECO:0000256" key="1">
    <source>
        <dbReference type="SAM" id="MobiDB-lite"/>
    </source>
</evidence>
<accession>A0A2P4Y9U3</accession>
<comment type="caution">
    <text evidence="3">The sequence shown here is derived from an EMBL/GenBank/DDBJ whole genome shotgun (WGS) entry which is preliminary data.</text>
</comment>
<dbReference type="Gene3D" id="2.100.10.30">
    <property type="entry name" value="Jacalin-like lectin domain"/>
    <property type="match status" value="2"/>
</dbReference>
<evidence type="ECO:0000313" key="3">
    <source>
        <dbReference type="EMBL" id="POM74572.1"/>
    </source>
</evidence>
<dbReference type="SMART" id="SM00915">
    <property type="entry name" value="Jacalin"/>
    <property type="match status" value="1"/>
</dbReference>
<organism evidence="3 4">
    <name type="scientific">Phytophthora palmivora</name>
    <dbReference type="NCBI Taxonomy" id="4796"/>
    <lineage>
        <taxon>Eukaryota</taxon>
        <taxon>Sar</taxon>
        <taxon>Stramenopiles</taxon>
        <taxon>Oomycota</taxon>
        <taxon>Peronosporomycetes</taxon>
        <taxon>Peronosporales</taxon>
        <taxon>Peronosporaceae</taxon>
        <taxon>Phytophthora</taxon>
    </lineage>
</organism>
<gene>
    <name evidence="3" type="ORF">PHPALM_8456</name>
</gene>
<name>A0A2P4Y9U3_9STRA</name>
<reference evidence="3 4" key="1">
    <citation type="journal article" date="2017" name="Genome Biol. Evol.">
        <title>Phytophthora megakarya and P. palmivora, closely related causal agents of cacao black pod rot, underwent increases in genome sizes and gene numbers by different mechanisms.</title>
        <authorList>
            <person name="Ali S.S."/>
            <person name="Shao J."/>
            <person name="Lary D.J."/>
            <person name="Kronmiller B."/>
            <person name="Shen D."/>
            <person name="Strem M.D."/>
            <person name="Amoako-Attah I."/>
            <person name="Akrofi A.Y."/>
            <person name="Begoude B.A."/>
            <person name="Ten Hoopen G.M."/>
            <person name="Coulibaly K."/>
            <person name="Kebe B.I."/>
            <person name="Melnick R.L."/>
            <person name="Guiltinan M.J."/>
            <person name="Tyler B.M."/>
            <person name="Meinhardt L.W."/>
            <person name="Bailey B.A."/>
        </authorList>
    </citation>
    <scope>NUCLEOTIDE SEQUENCE [LARGE SCALE GENOMIC DNA]</scope>
    <source>
        <strain evidence="4">sbr112.9</strain>
    </source>
</reference>
<protein>
    <recommendedName>
        <fullName evidence="2">Jacalin-type lectin domain-containing protein</fullName>
    </recommendedName>
</protein>
<dbReference type="InterPro" id="IPR036404">
    <property type="entry name" value="Jacalin-like_lectin_dom_sf"/>
</dbReference>
<dbReference type="PROSITE" id="PS51752">
    <property type="entry name" value="JACALIN_LECTIN"/>
    <property type="match status" value="1"/>
</dbReference>
<feature type="non-terminal residue" evidence="3">
    <location>
        <position position="277"/>
    </location>
</feature>